<feature type="domain" description="SNF2 N-terminal" evidence="5">
    <location>
        <begin position="278"/>
        <end position="373"/>
    </location>
</feature>
<dbReference type="AlphaFoldDB" id="A0AAD6IA69"/>
<dbReference type="PANTHER" id="PTHR45626">
    <property type="entry name" value="TRANSCRIPTION TERMINATION FACTOR 2-RELATED"/>
    <property type="match status" value="1"/>
</dbReference>
<name>A0AAD6IA69_PENCN</name>
<reference evidence="6" key="2">
    <citation type="submission" date="2023-01" db="EMBL/GenBank/DDBJ databases">
        <authorList>
            <person name="Petersen C."/>
        </authorList>
    </citation>
    <scope>NUCLEOTIDE SEQUENCE</scope>
    <source>
        <strain evidence="6">IBT 15450</strain>
    </source>
</reference>
<dbReference type="GO" id="GO:0006281">
    <property type="term" value="P:DNA repair"/>
    <property type="evidence" value="ECO:0007669"/>
    <property type="project" value="TreeGrafter"/>
</dbReference>
<dbReference type="InterPro" id="IPR027417">
    <property type="entry name" value="P-loop_NTPase"/>
</dbReference>
<keyword evidence="7" id="KW-1185">Reference proteome</keyword>
<dbReference type="Proteomes" id="UP001219568">
    <property type="component" value="Unassembled WGS sequence"/>
</dbReference>
<dbReference type="InterPro" id="IPR038718">
    <property type="entry name" value="SNF2-like_sf"/>
</dbReference>
<accession>A0AAD6IA69</accession>
<proteinExistence type="predicted"/>
<dbReference type="Pfam" id="PF00176">
    <property type="entry name" value="SNF2-rel_dom"/>
    <property type="match status" value="1"/>
</dbReference>
<protein>
    <submittedName>
        <fullName evidence="6">Helicase C-terminal</fullName>
    </submittedName>
</protein>
<evidence type="ECO:0000313" key="6">
    <source>
        <dbReference type="EMBL" id="KAJ6038275.1"/>
    </source>
</evidence>
<reference evidence="6" key="1">
    <citation type="journal article" date="2023" name="IMA Fungus">
        <title>Comparative genomic study of the Penicillium genus elucidates a diverse pangenome and 15 lateral gene transfer events.</title>
        <authorList>
            <person name="Petersen C."/>
            <person name="Sorensen T."/>
            <person name="Nielsen M.R."/>
            <person name="Sondergaard T.E."/>
            <person name="Sorensen J.L."/>
            <person name="Fitzpatrick D.A."/>
            <person name="Frisvad J.C."/>
            <person name="Nielsen K.L."/>
        </authorList>
    </citation>
    <scope>NUCLEOTIDE SEQUENCE</scope>
    <source>
        <strain evidence="6">IBT 15450</strain>
    </source>
</reference>
<dbReference type="GO" id="GO:0005634">
    <property type="term" value="C:nucleus"/>
    <property type="evidence" value="ECO:0007669"/>
    <property type="project" value="TreeGrafter"/>
</dbReference>
<evidence type="ECO:0000256" key="2">
    <source>
        <dbReference type="ARBA" id="ARBA00022801"/>
    </source>
</evidence>
<organism evidence="6 7">
    <name type="scientific">Penicillium canescens</name>
    <dbReference type="NCBI Taxonomy" id="5083"/>
    <lineage>
        <taxon>Eukaryota</taxon>
        <taxon>Fungi</taxon>
        <taxon>Dikarya</taxon>
        <taxon>Ascomycota</taxon>
        <taxon>Pezizomycotina</taxon>
        <taxon>Eurotiomycetes</taxon>
        <taxon>Eurotiomycetidae</taxon>
        <taxon>Eurotiales</taxon>
        <taxon>Aspergillaceae</taxon>
        <taxon>Penicillium</taxon>
    </lineage>
</organism>
<evidence type="ECO:0000259" key="5">
    <source>
        <dbReference type="Pfam" id="PF00176"/>
    </source>
</evidence>
<feature type="region of interest" description="Disordered" evidence="4">
    <location>
        <begin position="1"/>
        <end position="23"/>
    </location>
</feature>
<dbReference type="InterPro" id="IPR000330">
    <property type="entry name" value="SNF2_N"/>
</dbReference>
<keyword evidence="6" id="KW-0347">Helicase</keyword>
<dbReference type="SUPFAM" id="SSF52540">
    <property type="entry name" value="P-loop containing nucleoside triphosphate hydrolases"/>
    <property type="match status" value="1"/>
</dbReference>
<dbReference type="EMBL" id="JAQJZL010000009">
    <property type="protein sequence ID" value="KAJ6038275.1"/>
    <property type="molecule type" value="Genomic_DNA"/>
</dbReference>
<keyword evidence="3" id="KW-0067">ATP-binding</keyword>
<keyword evidence="1" id="KW-0547">Nucleotide-binding</keyword>
<gene>
    <name evidence="6" type="ORF">N7460_008046</name>
</gene>
<evidence type="ECO:0000256" key="4">
    <source>
        <dbReference type="SAM" id="MobiDB-lite"/>
    </source>
</evidence>
<evidence type="ECO:0000256" key="3">
    <source>
        <dbReference type="ARBA" id="ARBA00022840"/>
    </source>
</evidence>
<comment type="caution">
    <text evidence="6">The sequence shown here is derived from an EMBL/GenBank/DDBJ whole genome shotgun (WGS) entry which is preliminary data.</text>
</comment>
<dbReference type="GO" id="GO:0004386">
    <property type="term" value="F:helicase activity"/>
    <property type="evidence" value="ECO:0007669"/>
    <property type="project" value="UniProtKB-KW"/>
</dbReference>
<dbReference type="GO" id="GO:0016787">
    <property type="term" value="F:hydrolase activity"/>
    <property type="evidence" value="ECO:0007669"/>
    <property type="project" value="UniProtKB-KW"/>
</dbReference>
<dbReference type="GO" id="GO:0008094">
    <property type="term" value="F:ATP-dependent activity, acting on DNA"/>
    <property type="evidence" value="ECO:0007669"/>
    <property type="project" value="TreeGrafter"/>
</dbReference>
<dbReference type="InterPro" id="IPR050628">
    <property type="entry name" value="SNF2_RAD54_helicase_TF"/>
</dbReference>
<evidence type="ECO:0000256" key="1">
    <source>
        <dbReference type="ARBA" id="ARBA00022741"/>
    </source>
</evidence>
<dbReference type="GO" id="GO:0005524">
    <property type="term" value="F:ATP binding"/>
    <property type="evidence" value="ECO:0007669"/>
    <property type="project" value="UniProtKB-KW"/>
</dbReference>
<dbReference type="Gene3D" id="3.40.50.10810">
    <property type="entry name" value="Tandem AAA-ATPase domain"/>
    <property type="match status" value="1"/>
</dbReference>
<dbReference type="PANTHER" id="PTHR45626:SF52">
    <property type="entry name" value="SINGLE-STRANDED DNA-DEPENDENT ATPASE (EUROFUNG)"/>
    <property type="match status" value="1"/>
</dbReference>
<sequence length="379" mass="42064">MPSLLSVCSSPMDLNPTDAPEWPPQLEKTRDDAVLATTMPQTIDYKGFKNKHAPANYPPVIFNESCNLDLGDSGIEGINMYDAVGHFDGYSQGGFLENALMAKRYEVLFGSVFGDFLKLYTTDSKSYVGLLDSPNLSRLASEYSIHLSDAFLQPKKEANKESPDKKTIPIHVNIYGLRQTSDLVAKSLSENGLFLQHPVQYDLSVPYENPQYLLLPGVGMPNLEFLTIQKNFRPTQGNALLENGYADEVYRIFDSAHGPMRFTEIGGSTRLRTCLQDHQKMALAMMIEKERGEIERTDFPSLWEIQRDVEGNVSYRHVVTGRSQVDCPQPTLGGILADEMGLGKTLSALALIAWYLDAATLSKSASRTTLVVTTLSSNF</sequence>
<keyword evidence="2" id="KW-0378">Hydrolase</keyword>
<evidence type="ECO:0000313" key="7">
    <source>
        <dbReference type="Proteomes" id="UP001219568"/>
    </source>
</evidence>